<comment type="caution">
    <text evidence="10">The sequence shown here is derived from an EMBL/GenBank/DDBJ whole genome shotgun (WGS) entry which is preliminary data.</text>
</comment>
<dbReference type="EMBL" id="NCKV01004567">
    <property type="protein sequence ID" value="RWS24669.1"/>
    <property type="molecule type" value="Genomic_DNA"/>
</dbReference>
<protein>
    <submittedName>
        <fullName evidence="10">Sodium/potassium/calcium exchanger 6-like protein</fullName>
    </submittedName>
</protein>
<feature type="transmembrane region" description="Helical" evidence="8">
    <location>
        <begin position="51"/>
        <end position="73"/>
    </location>
</feature>
<sequence length="478" mass="53396">MQISISICQDVNLVNQEERCDFVSNTRDCLNSMSFIDYTSFLYCGFPHEDIAIGIGISVLWVIILFISLGVAATDFLCPHLFVISESLHLSQNVAGVTLLAFGNGSPDIFAAIAGMRQGRPELVVGALFGGGTFVTTFVTGSIFACQQFKVLPVPFFRDALFYMLATTWMCYAIIVPQCLHLYDALGFLGLYIVYVLCVAATRFFDKSNKEKKEVESENEIKFEGIKPDDDPDAGMVVMKSFFFKRDNQYTERPVASSPPIVPIIKVTPIEKCINKLREQREEQSDAISVISKKSASRVSINEDSNSVYSTITSNIINESITRKGIRRSRASSIFSLSHTQLLQIRRASKEFLEKISPIDLNGWKQQNWGGKGMEIIKAPIRFFLLLTTPMADVEGKDDWNKPLNGKVWIMQYVPVAALVFVVAAIISCVIVFTSTYETAPKYYKTYSSYLGFVIGVMWIYCISNEAVSVIRLTSDSA</sequence>
<dbReference type="OrthoDB" id="407410at2759"/>
<dbReference type="Proteomes" id="UP000288716">
    <property type="component" value="Unassembled WGS sequence"/>
</dbReference>
<dbReference type="Gene3D" id="1.20.1420.30">
    <property type="entry name" value="NCX, central ion-binding region"/>
    <property type="match status" value="1"/>
</dbReference>
<keyword evidence="5 8" id="KW-0812">Transmembrane</keyword>
<keyword evidence="4" id="KW-0106">Calcium</keyword>
<dbReference type="InterPro" id="IPR044880">
    <property type="entry name" value="NCX_ion-bd_dom_sf"/>
</dbReference>
<dbReference type="STRING" id="299467.A0A443SAT8"/>
<dbReference type="Pfam" id="PF01699">
    <property type="entry name" value="Na_Ca_ex"/>
    <property type="match status" value="1"/>
</dbReference>
<dbReference type="GO" id="GO:0006874">
    <property type="term" value="P:intracellular calcium ion homeostasis"/>
    <property type="evidence" value="ECO:0007669"/>
    <property type="project" value="TreeGrafter"/>
</dbReference>
<name>A0A443SAT8_9ACAR</name>
<feature type="transmembrane region" description="Helical" evidence="8">
    <location>
        <begin position="447"/>
        <end position="464"/>
    </location>
</feature>
<evidence type="ECO:0000256" key="1">
    <source>
        <dbReference type="ARBA" id="ARBA00004141"/>
    </source>
</evidence>
<evidence type="ECO:0000256" key="2">
    <source>
        <dbReference type="ARBA" id="ARBA00022448"/>
    </source>
</evidence>
<comment type="subcellular location">
    <subcellularLocation>
        <location evidence="1">Membrane</location>
        <topology evidence="1">Multi-pass membrane protein</topology>
    </subcellularLocation>
</comment>
<evidence type="ECO:0000256" key="3">
    <source>
        <dbReference type="ARBA" id="ARBA00022449"/>
    </source>
</evidence>
<evidence type="ECO:0000256" key="7">
    <source>
        <dbReference type="ARBA" id="ARBA00023136"/>
    </source>
</evidence>
<evidence type="ECO:0000256" key="5">
    <source>
        <dbReference type="ARBA" id="ARBA00022692"/>
    </source>
</evidence>
<evidence type="ECO:0000256" key="4">
    <source>
        <dbReference type="ARBA" id="ARBA00022568"/>
    </source>
</evidence>
<feature type="transmembrane region" description="Helical" evidence="8">
    <location>
        <begin position="123"/>
        <end position="144"/>
    </location>
</feature>
<dbReference type="InterPro" id="IPR004837">
    <property type="entry name" value="NaCa_Exmemb"/>
</dbReference>
<evidence type="ECO:0000256" key="6">
    <source>
        <dbReference type="ARBA" id="ARBA00022989"/>
    </source>
</evidence>
<dbReference type="VEuPathDB" id="VectorBase:LDEU007371"/>
<dbReference type="PANTHER" id="PTHR12266:SF0">
    <property type="entry name" value="MITOCHONDRIAL SODIUM_CALCIUM EXCHANGER PROTEIN"/>
    <property type="match status" value="1"/>
</dbReference>
<keyword evidence="6 8" id="KW-1133">Transmembrane helix</keyword>
<dbReference type="InterPro" id="IPR051359">
    <property type="entry name" value="CaCA_antiporter"/>
</dbReference>
<evidence type="ECO:0000256" key="8">
    <source>
        <dbReference type="SAM" id="Phobius"/>
    </source>
</evidence>
<dbReference type="PANTHER" id="PTHR12266">
    <property type="entry name" value="NA+/CA2+ K+ INDEPENDENT EXCHANGER"/>
    <property type="match status" value="1"/>
</dbReference>
<gene>
    <name evidence="10" type="ORF">B4U80_03124</name>
</gene>
<reference evidence="10 11" key="1">
    <citation type="journal article" date="2018" name="Gigascience">
        <title>Genomes of trombidid mites reveal novel predicted allergens and laterally-transferred genes associated with secondary metabolism.</title>
        <authorList>
            <person name="Dong X."/>
            <person name="Chaisiri K."/>
            <person name="Xia D."/>
            <person name="Armstrong S.D."/>
            <person name="Fang Y."/>
            <person name="Donnelly M.J."/>
            <person name="Kadowaki T."/>
            <person name="McGarry J.W."/>
            <person name="Darby A.C."/>
            <person name="Makepeace B.L."/>
        </authorList>
    </citation>
    <scope>NUCLEOTIDE SEQUENCE [LARGE SCALE GENOMIC DNA]</scope>
    <source>
        <strain evidence="10">UoL-UT</strain>
    </source>
</reference>
<feature type="transmembrane region" description="Helical" evidence="8">
    <location>
        <begin position="156"/>
        <end position="176"/>
    </location>
</feature>
<evidence type="ECO:0000313" key="10">
    <source>
        <dbReference type="EMBL" id="RWS24669.1"/>
    </source>
</evidence>
<dbReference type="AlphaFoldDB" id="A0A443SAT8"/>
<keyword evidence="11" id="KW-1185">Reference proteome</keyword>
<keyword evidence="4" id="KW-0406">Ion transport</keyword>
<keyword evidence="2" id="KW-0813">Transport</keyword>
<keyword evidence="3" id="KW-0050">Antiport</keyword>
<evidence type="ECO:0000313" key="11">
    <source>
        <dbReference type="Proteomes" id="UP000288716"/>
    </source>
</evidence>
<feature type="transmembrane region" description="Helical" evidence="8">
    <location>
        <begin position="182"/>
        <end position="205"/>
    </location>
</feature>
<evidence type="ECO:0000259" key="9">
    <source>
        <dbReference type="Pfam" id="PF01699"/>
    </source>
</evidence>
<dbReference type="GO" id="GO:0005432">
    <property type="term" value="F:calcium:sodium antiporter activity"/>
    <property type="evidence" value="ECO:0007669"/>
    <property type="project" value="TreeGrafter"/>
</dbReference>
<organism evidence="10 11">
    <name type="scientific">Leptotrombidium deliense</name>
    <dbReference type="NCBI Taxonomy" id="299467"/>
    <lineage>
        <taxon>Eukaryota</taxon>
        <taxon>Metazoa</taxon>
        <taxon>Ecdysozoa</taxon>
        <taxon>Arthropoda</taxon>
        <taxon>Chelicerata</taxon>
        <taxon>Arachnida</taxon>
        <taxon>Acari</taxon>
        <taxon>Acariformes</taxon>
        <taxon>Trombidiformes</taxon>
        <taxon>Prostigmata</taxon>
        <taxon>Anystina</taxon>
        <taxon>Parasitengona</taxon>
        <taxon>Trombiculoidea</taxon>
        <taxon>Trombiculidae</taxon>
        <taxon>Leptotrombidium</taxon>
    </lineage>
</organism>
<keyword evidence="7 8" id="KW-0472">Membrane</keyword>
<accession>A0A443SAT8</accession>
<dbReference type="GO" id="GO:0016020">
    <property type="term" value="C:membrane"/>
    <property type="evidence" value="ECO:0007669"/>
    <property type="project" value="UniProtKB-SubCell"/>
</dbReference>
<feature type="domain" description="Sodium/calcium exchanger membrane region" evidence="9">
    <location>
        <begin position="59"/>
        <end position="198"/>
    </location>
</feature>
<feature type="transmembrane region" description="Helical" evidence="8">
    <location>
        <begin position="413"/>
        <end position="435"/>
    </location>
</feature>
<keyword evidence="4" id="KW-0109">Calcium transport</keyword>
<proteinExistence type="predicted"/>